<keyword evidence="1" id="KW-0808">Transferase</keyword>
<sequence length="578" mass="62562">MAGTTRRSTTDGAAEPAAKSLTDQIAEEASQNTLALNPLVGMRSEDLLSAAGTVISALASHPQVVAQSWVGFMGEMGRILTGKSDIGADAKDKRFAHPAWSESALHRGLMQSYTAWAKAVTDAVGKTELSDKDSARARLVTSIFVDAMAPSNNLIANPLALKQAVDTKGQSLVEGFKNFIGDMTKNGGLPSQVDMTKFKVGENLANTPGTVVFRNDVLELILYTPTTEKVFKRPLLIVPPQINKYYAVDMSPSKSMIRFLLSQGIQPFCISWRNPTEKQRDWGLDTYIAALDEAVDAALEITGSKSLNVMGSCSGGITVSTYAGWLAGQGLTKLNGIILAVCVIDTEASTDTDFAALVTPESVLAAKQMSAMRGVLDGQDMAKMFAWMRPNDLIWNYWVNNYLMGNQPPAFDILYWNADTTRLPARLHGDFLDLIFTNPFVNAGKMVIHGTPIDMGKVKADTYVIGGTTDHITPWKAVYQTARIYGPETTFVLSNSGHLQSLLNPPGNPKAWYVTAKAKPADADQWAATGKKHEGSWWTDWAAWIKERGDKQVAAPKAAGSKKHPPLGAAPGTYVFEP</sequence>
<organism evidence="5 6">
    <name type="scientific">Phreatobacter aquaticus</name>
    <dbReference type="NCBI Taxonomy" id="2570229"/>
    <lineage>
        <taxon>Bacteria</taxon>
        <taxon>Pseudomonadati</taxon>
        <taxon>Pseudomonadota</taxon>
        <taxon>Alphaproteobacteria</taxon>
        <taxon>Hyphomicrobiales</taxon>
        <taxon>Phreatobacteraceae</taxon>
        <taxon>Phreatobacter</taxon>
    </lineage>
</organism>
<dbReference type="GO" id="GO:0016746">
    <property type="term" value="F:acyltransferase activity"/>
    <property type="evidence" value="ECO:0007669"/>
    <property type="project" value="UniProtKB-KW"/>
</dbReference>
<evidence type="ECO:0000256" key="3">
    <source>
        <dbReference type="SAM" id="MobiDB-lite"/>
    </source>
</evidence>
<gene>
    <name evidence="5" type="ORF">E8L99_00520</name>
</gene>
<dbReference type="OrthoDB" id="7208816at2"/>
<keyword evidence="6" id="KW-1185">Reference proteome</keyword>
<dbReference type="KEGG" id="paqt:E8L99_00520"/>
<proteinExistence type="predicted"/>
<reference evidence="5 6" key="1">
    <citation type="submission" date="2019-04" db="EMBL/GenBank/DDBJ databases">
        <title>Phreatobacter aquaticus sp. nov.</title>
        <authorList>
            <person name="Choi A."/>
            <person name="Baek K."/>
        </authorList>
    </citation>
    <scope>NUCLEOTIDE SEQUENCE [LARGE SCALE GENOMIC DNA]</scope>
    <source>
        <strain evidence="5 6">NMCR1094</strain>
    </source>
</reference>
<dbReference type="SUPFAM" id="SSF53474">
    <property type="entry name" value="alpha/beta-Hydrolases"/>
    <property type="match status" value="1"/>
</dbReference>
<feature type="region of interest" description="Disordered" evidence="3">
    <location>
        <begin position="551"/>
        <end position="578"/>
    </location>
</feature>
<dbReference type="InterPro" id="IPR029058">
    <property type="entry name" value="AB_hydrolase_fold"/>
</dbReference>
<dbReference type="InterPro" id="IPR010941">
    <property type="entry name" value="PhaC_N"/>
</dbReference>
<evidence type="ECO:0000256" key="1">
    <source>
        <dbReference type="ARBA" id="ARBA00022679"/>
    </source>
</evidence>
<dbReference type="Gene3D" id="3.40.50.1820">
    <property type="entry name" value="alpha/beta hydrolase"/>
    <property type="match status" value="1"/>
</dbReference>
<dbReference type="GO" id="GO:0016787">
    <property type="term" value="F:hydrolase activity"/>
    <property type="evidence" value="ECO:0007669"/>
    <property type="project" value="UniProtKB-KW"/>
</dbReference>
<dbReference type="PANTHER" id="PTHR36837:SF5">
    <property type="entry name" value="POLY-3-HYDROXYBUTYRATE SYNTHASE"/>
    <property type="match status" value="1"/>
</dbReference>
<dbReference type="RefSeq" id="WP_137097721.1">
    <property type="nucleotide sequence ID" value="NZ_CP039865.1"/>
</dbReference>
<evidence type="ECO:0000256" key="2">
    <source>
        <dbReference type="ARBA" id="ARBA00023315"/>
    </source>
</evidence>
<dbReference type="PANTHER" id="PTHR36837">
    <property type="entry name" value="POLY(3-HYDROXYALKANOATE) POLYMERASE SUBUNIT PHAC"/>
    <property type="match status" value="1"/>
</dbReference>
<feature type="domain" description="Poly-beta-hydroxybutyrate polymerase N-terminal" evidence="4">
    <location>
        <begin position="91"/>
        <end position="260"/>
    </location>
</feature>
<dbReference type="AlphaFoldDB" id="A0A4D7QCX8"/>
<evidence type="ECO:0000313" key="6">
    <source>
        <dbReference type="Proteomes" id="UP000298588"/>
    </source>
</evidence>
<keyword evidence="2" id="KW-0012">Acyltransferase</keyword>
<protein>
    <submittedName>
        <fullName evidence="5">Alpha/beta fold hydrolase</fullName>
    </submittedName>
</protein>
<dbReference type="Proteomes" id="UP000298588">
    <property type="component" value="Chromosome"/>
</dbReference>
<dbReference type="InterPro" id="IPR051321">
    <property type="entry name" value="PHA/PHB_synthase"/>
</dbReference>
<dbReference type="GO" id="GO:0042619">
    <property type="term" value="P:poly-hydroxybutyrate biosynthetic process"/>
    <property type="evidence" value="ECO:0007669"/>
    <property type="project" value="InterPro"/>
</dbReference>
<keyword evidence="5" id="KW-0378">Hydrolase</keyword>
<dbReference type="Pfam" id="PF07167">
    <property type="entry name" value="PhaC_N"/>
    <property type="match status" value="1"/>
</dbReference>
<dbReference type="EMBL" id="CP039865">
    <property type="protein sequence ID" value="QCK84385.1"/>
    <property type="molecule type" value="Genomic_DNA"/>
</dbReference>
<evidence type="ECO:0000313" key="5">
    <source>
        <dbReference type="EMBL" id="QCK84385.1"/>
    </source>
</evidence>
<name>A0A4D7QCX8_9HYPH</name>
<evidence type="ECO:0000259" key="4">
    <source>
        <dbReference type="Pfam" id="PF07167"/>
    </source>
</evidence>
<accession>A0A4D7QCX8</accession>